<dbReference type="InterPro" id="IPR012495">
    <property type="entry name" value="TadE-like_dom"/>
</dbReference>
<organism evidence="3 4">
    <name type="scientific">Nitrosomonas nitrosa</name>
    <dbReference type="NCBI Taxonomy" id="52442"/>
    <lineage>
        <taxon>Bacteria</taxon>
        <taxon>Pseudomonadati</taxon>
        <taxon>Pseudomonadota</taxon>
        <taxon>Betaproteobacteria</taxon>
        <taxon>Nitrosomonadales</taxon>
        <taxon>Nitrosomonadaceae</taxon>
        <taxon>Nitrosomonas</taxon>
    </lineage>
</organism>
<keyword evidence="1" id="KW-1133">Transmembrane helix</keyword>
<feature type="domain" description="TadE-like" evidence="2">
    <location>
        <begin position="20"/>
        <end position="62"/>
    </location>
</feature>
<evidence type="ECO:0000256" key="1">
    <source>
        <dbReference type="SAM" id="Phobius"/>
    </source>
</evidence>
<keyword evidence="1" id="KW-0812">Transmembrane</keyword>
<keyword evidence="1" id="KW-0472">Membrane</keyword>
<dbReference type="STRING" id="52442.SAMN05421880_1566"/>
<proteinExistence type="predicted"/>
<feature type="transmembrane region" description="Helical" evidence="1">
    <location>
        <begin position="21"/>
        <end position="41"/>
    </location>
</feature>
<reference evidence="3 4" key="1">
    <citation type="submission" date="2016-10" db="EMBL/GenBank/DDBJ databases">
        <authorList>
            <person name="de Groot N.N."/>
        </authorList>
    </citation>
    <scope>NUCLEOTIDE SEQUENCE [LARGE SCALE GENOMIC DNA]</scope>
    <source>
        <strain evidence="3 4">Nm146</strain>
    </source>
</reference>
<gene>
    <name evidence="3" type="ORF">SAMN05421880_1566</name>
</gene>
<protein>
    <submittedName>
        <fullName evidence="3">TadE-like protein</fullName>
    </submittedName>
</protein>
<dbReference type="Proteomes" id="UP000199561">
    <property type="component" value="Unassembled WGS sequence"/>
</dbReference>
<dbReference type="RefSeq" id="WP_218143502.1">
    <property type="nucleotide sequence ID" value="NZ_FOUF01000056.1"/>
</dbReference>
<evidence type="ECO:0000259" key="2">
    <source>
        <dbReference type="Pfam" id="PF07811"/>
    </source>
</evidence>
<name>A0A1I4UUM6_9PROT</name>
<dbReference type="Pfam" id="PF07811">
    <property type="entry name" value="TadE"/>
    <property type="match status" value="1"/>
</dbReference>
<evidence type="ECO:0000313" key="4">
    <source>
        <dbReference type="Proteomes" id="UP000199561"/>
    </source>
</evidence>
<dbReference type="EMBL" id="FOUF01000056">
    <property type="protein sequence ID" value="SFM92626.1"/>
    <property type="molecule type" value="Genomic_DNA"/>
</dbReference>
<keyword evidence="4" id="KW-1185">Reference proteome</keyword>
<accession>A0A1I4UUM6</accession>
<sequence length="162" mass="17465">MSRLHTLQKCSGGKQDAMRGAIAVELALLMIPLLVLALGAAEYGRALYQYNTVVKAARDAVRHLSHMNPVSPDYAKTQTEAKCLAVYGNTDCTGQPLAPGLTTDMVSINPVNDTTKEGTPITLVEVRITGYSFNFFLNPLSLIGSGEESLTFGDIRATMRQS</sequence>
<evidence type="ECO:0000313" key="3">
    <source>
        <dbReference type="EMBL" id="SFM92626.1"/>
    </source>
</evidence>
<dbReference type="AlphaFoldDB" id="A0A1I4UUM6"/>